<feature type="transmembrane region" description="Helical" evidence="4">
    <location>
        <begin position="199"/>
        <end position="220"/>
    </location>
</feature>
<dbReference type="AlphaFoldDB" id="K9GUY0"/>
<feature type="transmembrane region" description="Helical" evidence="4">
    <location>
        <begin position="382"/>
        <end position="400"/>
    </location>
</feature>
<keyword evidence="6" id="KW-1185">Reference proteome</keyword>
<evidence type="ECO:0000256" key="2">
    <source>
        <dbReference type="ARBA" id="ARBA00022676"/>
    </source>
</evidence>
<evidence type="ECO:0000256" key="1">
    <source>
        <dbReference type="ARBA" id="ARBA00006739"/>
    </source>
</evidence>
<evidence type="ECO:0000256" key="3">
    <source>
        <dbReference type="ARBA" id="ARBA00022679"/>
    </source>
</evidence>
<evidence type="ECO:0000313" key="5">
    <source>
        <dbReference type="EMBL" id="EKV29795.1"/>
    </source>
</evidence>
<organism evidence="5 6">
    <name type="scientific">Caenispirillum salinarum AK4</name>
    <dbReference type="NCBI Taxonomy" id="1238182"/>
    <lineage>
        <taxon>Bacteria</taxon>
        <taxon>Pseudomonadati</taxon>
        <taxon>Pseudomonadota</taxon>
        <taxon>Alphaproteobacteria</taxon>
        <taxon>Rhodospirillales</taxon>
        <taxon>Novispirillaceae</taxon>
        <taxon>Caenispirillum</taxon>
    </lineage>
</organism>
<dbReference type="Pfam" id="PF13641">
    <property type="entry name" value="Glyco_tranf_2_3"/>
    <property type="match status" value="1"/>
</dbReference>
<dbReference type="CDD" id="cd06423">
    <property type="entry name" value="CESA_like"/>
    <property type="match status" value="1"/>
</dbReference>
<keyword evidence="4" id="KW-1133">Transmembrane helix</keyword>
<evidence type="ECO:0000256" key="4">
    <source>
        <dbReference type="SAM" id="Phobius"/>
    </source>
</evidence>
<gene>
    <name evidence="5" type="ORF">C882_0225</name>
</gene>
<dbReference type="RefSeq" id="WP_009540885.1">
    <property type="nucleotide sequence ID" value="NZ_ANHY01000011.1"/>
</dbReference>
<dbReference type="PANTHER" id="PTHR43630">
    <property type="entry name" value="POLY-BETA-1,6-N-ACETYL-D-GLUCOSAMINE SYNTHASE"/>
    <property type="match status" value="1"/>
</dbReference>
<dbReference type="PANTHER" id="PTHR43630:SF1">
    <property type="entry name" value="POLY-BETA-1,6-N-ACETYL-D-GLUCOSAMINE SYNTHASE"/>
    <property type="match status" value="1"/>
</dbReference>
<dbReference type="Gene3D" id="3.90.550.10">
    <property type="entry name" value="Spore Coat Polysaccharide Biosynthesis Protein SpsA, Chain A"/>
    <property type="match status" value="1"/>
</dbReference>
<protein>
    <submittedName>
        <fullName evidence="5">Bi-functional transferase/deacetylase</fullName>
    </submittedName>
</protein>
<dbReference type="InterPro" id="IPR029044">
    <property type="entry name" value="Nucleotide-diphossugar_trans"/>
</dbReference>
<proteinExistence type="inferred from homology"/>
<sequence length="431" mass="48387">MIDTALHFLFGLPPEQFIRTFWLLILVEVPRFFVSYAVVIGAWLFGRERGPPVPPAGGREAADPALGVSVLVPAHNDADSVARTVISLREQPHRPLEIIVADDGSTDATASVCRRLERQGMIDRYVRADSRGGKSSALNTAFSLARQPVLLLTDADTTFDRDAVAVAVEHFRDPDVGAVGGTLRVRNADATLVTRLQQINYFIAIMAGRLVNNMLGFFFVGSGAFSMYRRTAVSGVGGWDFGPGEDGDMMVRLRLAGWTALFEPHAVCRTIAPESIARLIRQRVRWNRSLIRNRFRKARRYALVPRQKAFDGQLAAGMVDGFIFTALIPFLFLVYLVDQFLLYGIWFIAVLLAVQIMYVTLQVAKYLLLLALSPDKRTDLRYLPFVPLYTVANVYLLRWVRLYAVVNELVFRGSYKDPFVPAKVRRQAPRY</sequence>
<comment type="similarity">
    <text evidence="1">Belongs to the glycosyltransferase 2 family.</text>
</comment>
<keyword evidence="4" id="KW-0472">Membrane</keyword>
<feature type="transmembrane region" description="Helical" evidence="4">
    <location>
        <begin position="21"/>
        <end position="45"/>
    </location>
</feature>
<dbReference type="Proteomes" id="UP000009881">
    <property type="component" value="Unassembled WGS sequence"/>
</dbReference>
<keyword evidence="3 5" id="KW-0808">Transferase</keyword>
<evidence type="ECO:0000313" key="6">
    <source>
        <dbReference type="Proteomes" id="UP000009881"/>
    </source>
</evidence>
<dbReference type="OrthoDB" id="5291101at2"/>
<dbReference type="eggNOG" id="COG1215">
    <property type="taxonomic scope" value="Bacteria"/>
</dbReference>
<feature type="transmembrane region" description="Helical" evidence="4">
    <location>
        <begin position="314"/>
        <end position="337"/>
    </location>
</feature>
<accession>K9GUY0</accession>
<keyword evidence="4" id="KW-0812">Transmembrane</keyword>
<reference evidence="5 6" key="1">
    <citation type="journal article" date="2013" name="Genome Announc.">
        <title>Draft Genome Sequence of an Alphaproteobacterium, Caenispirillum salinarum AK4(T), Isolated from a Solar Saltern.</title>
        <authorList>
            <person name="Khatri I."/>
            <person name="Singh A."/>
            <person name="Korpole S."/>
            <person name="Pinnaka A.K."/>
            <person name="Subramanian S."/>
        </authorList>
    </citation>
    <scope>NUCLEOTIDE SEQUENCE [LARGE SCALE GENOMIC DNA]</scope>
    <source>
        <strain evidence="5 6">AK4</strain>
    </source>
</reference>
<dbReference type="SUPFAM" id="SSF53448">
    <property type="entry name" value="Nucleotide-diphospho-sugar transferases"/>
    <property type="match status" value="1"/>
</dbReference>
<name>K9GUY0_9PROT</name>
<keyword evidence="2" id="KW-0328">Glycosyltransferase</keyword>
<dbReference type="EMBL" id="ANHY01000011">
    <property type="protein sequence ID" value="EKV29795.1"/>
    <property type="molecule type" value="Genomic_DNA"/>
</dbReference>
<dbReference type="STRING" id="1238182.C882_0225"/>
<dbReference type="GO" id="GO:0016757">
    <property type="term" value="F:glycosyltransferase activity"/>
    <property type="evidence" value="ECO:0007669"/>
    <property type="project" value="UniProtKB-KW"/>
</dbReference>
<feature type="transmembrane region" description="Helical" evidence="4">
    <location>
        <begin position="343"/>
        <end position="361"/>
    </location>
</feature>
<comment type="caution">
    <text evidence="5">The sequence shown here is derived from an EMBL/GenBank/DDBJ whole genome shotgun (WGS) entry which is preliminary data.</text>
</comment>